<keyword evidence="4" id="KW-0808">Transferase</keyword>
<evidence type="ECO:0000256" key="6">
    <source>
        <dbReference type="ARBA" id="ARBA00022989"/>
    </source>
</evidence>
<evidence type="ECO:0000313" key="10">
    <source>
        <dbReference type="EMBL" id="KKQ46086.1"/>
    </source>
</evidence>
<dbReference type="GO" id="GO:0010041">
    <property type="term" value="P:response to iron(III) ion"/>
    <property type="evidence" value="ECO:0007669"/>
    <property type="project" value="TreeGrafter"/>
</dbReference>
<dbReference type="Proteomes" id="UP000034603">
    <property type="component" value="Unassembled WGS sequence"/>
</dbReference>
<keyword evidence="7 8" id="KW-0472">Membrane</keyword>
<gene>
    <name evidence="10" type="ORF">US62_C0005G0009</name>
</gene>
<evidence type="ECO:0000256" key="1">
    <source>
        <dbReference type="ARBA" id="ARBA00004651"/>
    </source>
</evidence>
<keyword evidence="2" id="KW-1003">Cell membrane</keyword>
<feature type="transmembrane region" description="Helical" evidence="8">
    <location>
        <begin position="92"/>
        <end position="110"/>
    </location>
</feature>
<keyword evidence="6 8" id="KW-1133">Transmembrane helix</keyword>
<dbReference type="GO" id="GO:0016763">
    <property type="term" value="F:pentosyltransferase activity"/>
    <property type="evidence" value="ECO:0007669"/>
    <property type="project" value="TreeGrafter"/>
</dbReference>
<feature type="transmembrane region" description="Helical" evidence="8">
    <location>
        <begin position="139"/>
        <end position="157"/>
    </location>
</feature>
<dbReference type="GO" id="GO:0009103">
    <property type="term" value="P:lipopolysaccharide biosynthetic process"/>
    <property type="evidence" value="ECO:0007669"/>
    <property type="project" value="UniProtKB-ARBA"/>
</dbReference>
<dbReference type="InterPro" id="IPR038731">
    <property type="entry name" value="RgtA/B/C-like"/>
</dbReference>
<sequence length="553" mass="63126">MKSKINIILLLIIVLSAFLRIWNLNKIPPGLTPDEAALGYNAYSILKTGRDEYGKFLPVIFKSFGDYKPGFYVYLTAPFVAVFGLNEWSVRLPSALSGVFSVFLLYLILYKLTNKKELGIWSAFLLAISPWHIQFSRGAWEVNVALTLTLLGIYYFLQSLTQIKYLKISVIAFAATLLTYQGAKLSTAIVVLCLCVAFYKEIIEIIKTDKIDVVKSLILGLLISTPIIFSIFTGAAGRLEVFSVFSYPRPRDYLQNFLDEGSEKYGTLSYYLFHSETLNFTRGVMGRWFNHLSGRFLFFEGDWANPRHTPPNHGTLLLFDLLLLPLGVMGLIRTNYKNIGKFILLWLLLAPLPAAMSRDAVQAVRSYNMLVPFVIISAFGIVYLIEFVNTIKHPIFKIPLMFVVIAIFSASFLYYLDSYLVHVPTHNAKYWEYGMKQIVQTVSPIRNNYSQVIIQQSYAQPYIYFLFYEKYDPKKYQDQAKLTNYLGPDVGLVDNLDNIAFSFFSWPIPLKTKTLVVGTPVVITSYNPNDYNLIKDIKYPNGDVIYKVLESKI</sequence>
<evidence type="ECO:0000256" key="2">
    <source>
        <dbReference type="ARBA" id="ARBA00022475"/>
    </source>
</evidence>
<dbReference type="PANTHER" id="PTHR33908">
    <property type="entry name" value="MANNOSYLTRANSFERASE YKCB-RELATED"/>
    <property type="match status" value="1"/>
</dbReference>
<comment type="caution">
    <text evidence="10">The sequence shown here is derived from an EMBL/GenBank/DDBJ whole genome shotgun (WGS) entry which is preliminary data.</text>
</comment>
<comment type="subcellular location">
    <subcellularLocation>
        <location evidence="1">Cell membrane</location>
        <topology evidence="1">Multi-pass membrane protein</topology>
    </subcellularLocation>
</comment>
<evidence type="ECO:0000256" key="8">
    <source>
        <dbReference type="SAM" id="Phobius"/>
    </source>
</evidence>
<protein>
    <recommendedName>
        <fullName evidence="9">Glycosyltransferase RgtA/B/C/D-like domain-containing protein</fullName>
    </recommendedName>
</protein>
<feature type="transmembrane region" description="Helical" evidence="8">
    <location>
        <begin position="218"/>
        <end position="239"/>
    </location>
</feature>
<evidence type="ECO:0000256" key="7">
    <source>
        <dbReference type="ARBA" id="ARBA00023136"/>
    </source>
</evidence>
<feature type="transmembrane region" description="Helical" evidence="8">
    <location>
        <begin position="7"/>
        <end position="24"/>
    </location>
</feature>
<name>A0A0G0L051_9BACT</name>
<feature type="transmembrane region" description="Helical" evidence="8">
    <location>
        <begin position="313"/>
        <end position="332"/>
    </location>
</feature>
<dbReference type="EMBL" id="LBTR01000005">
    <property type="protein sequence ID" value="KKQ46086.1"/>
    <property type="molecule type" value="Genomic_DNA"/>
</dbReference>
<keyword evidence="3" id="KW-0328">Glycosyltransferase</keyword>
<evidence type="ECO:0000313" key="11">
    <source>
        <dbReference type="Proteomes" id="UP000034603"/>
    </source>
</evidence>
<dbReference type="Pfam" id="PF13231">
    <property type="entry name" value="PMT_2"/>
    <property type="match status" value="1"/>
</dbReference>
<feature type="transmembrane region" description="Helical" evidence="8">
    <location>
        <begin position="369"/>
        <end position="388"/>
    </location>
</feature>
<proteinExistence type="predicted"/>
<evidence type="ECO:0000259" key="9">
    <source>
        <dbReference type="Pfam" id="PF13231"/>
    </source>
</evidence>
<organism evidence="10 11">
    <name type="scientific">Candidatus Woesebacteria bacterium GW2011_GWA1_37_8</name>
    <dbReference type="NCBI Taxonomy" id="1618546"/>
    <lineage>
        <taxon>Bacteria</taxon>
        <taxon>Candidatus Woeseibacteriota</taxon>
    </lineage>
</organism>
<dbReference type="AlphaFoldDB" id="A0A0G0L051"/>
<keyword evidence="5 8" id="KW-0812">Transmembrane</keyword>
<evidence type="ECO:0000256" key="4">
    <source>
        <dbReference type="ARBA" id="ARBA00022679"/>
    </source>
</evidence>
<dbReference type="GO" id="GO:0005886">
    <property type="term" value="C:plasma membrane"/>
    <property type="evidence" value="ECO:0007669"/>
    <property type="project" value="UniProtKB-SubCell"/>
</dbReference>
<dbReference type="PANTHER" id="PTHR33908:SF3">
    <property type="entry name" value="UNDECAPRENYL PHOSPHATE-ALPHA-4-AMINO-4-DEOXY-L-ARABINOSE ARABINOSYL TRANSFERASE"/>
    <property type="match status" value="1"/>
</dbReference>
<reference evidence="10 11" key="1">
    <citation type="journal article" date="2015" name="Nature">
        <title>rRNA introns, odd ribosomes, and small enigmatic genomes across a large radiation of phyla.</title>
        <authorList>
            <person name="Brown C.T."/>
            <person name="Hug L.A."/>
            <person name="Thomas B.C."/>
            <person name="Sharon I."/>
            <person name="Castelle C.J."/>
            <person name="Singh A."/>
            <person name="Wilkins M.J."/>
            <person name="Williams K.H."/>
            <person name="Banfield J.F."/>
        </authorList>
    </citation>
    <scope>NUCLEOTIDE SEQUENCE [LARGE SCALE GENOMIC DNA]</scope>
</reference>
<dbReference type="InterPro" id="IPR050297">
    <property type="entry name" value="LipidA_mod_glycosyltrf_83"/>
</dbReference>
<feature type="transmembrane region" description="Helical" evidence="8">
    <location>
        <begin position="395"/>
        <end position="416"/>
    </location>
</feature>
<evidence type="ECO:0000256" key="3">
    <source>
        <dbReference type="ARBA" id="ARBA00022676"/>
    </source>
</evidence>
<feature type="domain" description="Glycosyltransferase RgtA/B/C/D-like" evidence="9">
    <location>
        <begin position="69"/>
        <end position="213"/>
    </location>
</feature>
<evidence type="ECO:0000256" key="5">
    <source>
        <dbReference type="ARBA" id="ARBA00022692"/>
    </source>
</evidence>
<accession>A0A0G0L051</accession>